<dbReference type="Proteomes" id="UP000011115">
    <property type="component" value="Unassembled WGS sequence"/>
</dbReference>
<dbReference type="InParanoid" id="M1DLX5"/>
<protein>
    <submittedName>
        <fullName evidence="2">Uncharacterized protein</fullName>
    </submittedName>
</protein>
<name>M1DLX5_SOLTU</name>
<organism evidence="2 3">
    <name type="scientific">Solanum tuberosum</name>
    <name type="common">Potato</name>
    <dbReference type="NCBI Taxonomy" id="4113"/>
    <lineage>
        <taxon>Eukaryota</taxon>
        <taxon>Viridiplantae</taxon>
        <taxon>Streptophyta</taxon>
        <taxon>Embryophyta</taxon>
        <taxon>Tracheophyta</taxon>
        <taxon>Spermatophyta</taxon>
        <taxon>Magnoliopsida</taxon>
        <taxon>eudicotyledons</taxon>
        <taxon>Gunneridae</taxon>
        <taxon>Pentapetalae</taxon>
        <taxon>asterids</taxon>
        <taxon>lamiids</taxon>
        <taxon>Solanales</taxon>
        <taxon>Solanaceae</taxon>
        <taxon>Solanoideae</taxon>
        <taxon>Solaneae</taxon>
        <taxon>Solanum</taxon>
    </lineage>
</organism>
<feature type="compositionally biased region" description="Polar residues" evidence="1">
    <location>
        <begin position="8"/>
        <end position="19"/>
    </location>
</feature>
<reference evidence="2" key="2">
    <citation type="submission" date="2015-06" db="UniProtKB">
        <authorList>
            <consortium name="EnsemblPlants"/>
        </authorList>
    </citation>
    <scope>IDENTIFICATION</scope>
    <source>
        <strain evidence="2">DM1-3 516 R44</strain>
    </source>
</reference>
<dbReference type="HOGENOM" id="CLU_2175509_0_0_1"/>
<feature type="compositionally biased region" description="Basic and acidic residues" evidence="1">
    <location>
        <begin position="43"/>
        <end position="54"/>
    </location>
</feature>
<evidence type="ECO:0000256" key="1">
    <source>
        <dbReference type="SAM" id="MobiDB-lite"/>
    </source>
</evidence>
<evidence type="ECO:0000313" key="3">
    <source>
        <dbReference type="Proteomes" id="UP000011115"/>
    </source>
</evidence>
<dbReference type="EnsemblPlants" id="PGSC0003DMT400091121">
    <property type="protein sequence ID" value="PGSC0003DMT400091121"/>
    <property type="gene ID" value="PGSC0003DMG400040692"/>
</dbReference>
<feature type="region of interest" description="Disordered" evidence="1">
    <location>
        <begin position="1"/>
        <end position="58"/>
    </location>
</feature>
<reference evidence="3" key="1">
    <citation type="journal article" date="2011" name="Nature">
        <title>Genome sequence and analysis of the tuber crop potato.</title>
        <authorList>
            <consortium name="The Potato Genome Sequencing Consortium"/>
        </authorList>
    </citation>
    <scope>NUCLEOTIDE SEQUENCE [LARGE SCALE GENOMIC DNA]</scope>
    <source>
        <strain evidence="3">cv. DM1-3 516 R44</strain>
    </source>
</reference>
<evidence type="ECO:0000313" key="2">
    <source>
        <dbReference type="EnsemblPlants" id="PGSC0003DMT400091121"/>
    </source>
</evidence>
<proteinExistence type="predicted"/>
<dbReference type="Gramene" id="PGSC0003DMT400091121">
    <property type="protein sequence ID" value="PGSC0003DMT400091121"/>
    <property type="gene ID" value="PGSC0003DMG400040692"/>
</dbReference>
<keyword evidence="3" id="KW-1185">Reference proteome</keyword>
<sequence>MDREGNHGLSTCSWFTPSQKCGGPLSPSRAVEYHTSRRKARGSKVEPLELRHQTTEPSKGPIFLMIDREKVHGPEPVDPPSLIEEPRGPSRSVVLHTVREVDRGWGARNQ</sequence>
<dbReference type="PaxDb" id="4113-PGSC0003DMT400091121"/>
<feature type="region of interest" description="Disordered" evidence="1">
    <location>
        <begin position="71"/>
        <end position="91"/>
    </location>
</feature>
<dbReference type="AlphaFoldDB" id="M1DLX5"/>
<accession>M1DLX5</accession>